<dbReference type="AlphaFoldDB" id="A0AAV1U2M5"/>
<feature type="compositionally biased region" description="Polar residues" evidence="1">
    <location>
        <begin position="23"/>
        <end position="33"/>
    </location>
</feature>
<organism evidence="2 3">
    <name type="scientific">Peronospora matthiolae</name>
    <dbReference type="NCBI Taxonomy" id="2874970"/>
    <lineage>
        <taxon>Eukaryota</taxon>
        <taxon>Sar</taxon>
        <taxon>Stramenopiles</taxon>
        <taxon>Oomycota</taxon>
        <taxon>Peronosporomycetes</taxon>
        <taxon>Peronosporales</taxon>
        <taxon>Peronosporaceae</taxon>
        <taxon>Peronospora</taxon>
    </lineage>
</organism>
<protein>
    <submittedName>
        <fullName evidence="2">Uncharacterized protein</fullName>
    </submittedName>
</protein>
<comment type="caution">
    <text evidence="2">The sequence shown here is derived from an EMBL/GenBank/DDBJ whole genome shotgun (WGS) entry which is preliminary data.</text>
</comment>
<dbReference type="Proteomes" id="UP001162060">
    <property type="component" value="Unassembled WGS sequence"/>
</dbReference>
<proteinExistence type="predicted"/>
<gene>
    <name evidence="2" type="ORF">PM001_LOCUS13212</name>
</gene>
<evidence type="ECO:0000256" key="1">
    <source>
        <dbReference type="SAM" id="MobiDB-lite"/>
    </source>
</evidence>
<dbReference type="EMBL" id="CAKLBY020000119">
    <property type="protein sequence ID" value="CAK7928062.1"/>
    <property type="molecule type" value="Genomic_DNA"/>
</dbReference>
<accession>A0AAV1U2M5</accession>
<evidence type="ECO:0000313" key="3">
    <source>
        <dbReference type="Proteomes" id="UP001162060"/>
    </source>
</evidence>
<evidence type="ECO:0000313" key="2">
    <source>
        <dbReference type="EMBL" id="CAK7928062.1"/>
    </source>
</evidence>
<reference evidence="2" key="1">
    <citation type="submission" date="2024-01" db="EMBL/GenBank/DDBJ databases">
        <authorList>
            <person name="Webb A."/>
        </authorList>
    </citation>
    <scope>NUCLEOTIDE SEQUENCE</scope>
    <source>
        <strain evidence="2">Pm1</strain>
    </source>
</reference>
<name>A0AAV1U2M5_9STRA</name>
<sequence length="85" mass="8724">MIESTTSAFVGDGGPSEGAPLDETTNSAVTSSDDGAVPDNVLPGRASNFSSPAPATTGVWGPEQVSNLKRACNIKQHLRRGLLRG</sequence>
<feature type="region of interest" description="Disordered" evidence="1">
    <location>
        <begin position="1"/>
        <end position="61"/>
    </location>
</feature>